<organism evidence="2 3">
    <name type="scientific">Solidesulfovibrio fructosivorans JJ]</name>
    <dbReference type="NCBI Taxonomy" id="596151"/>
    <lineage>
        <taxon>Bacteria</taxon>
        <taxon>Pseudomonadati</taxon>
        <taxon>Thermodesulfobacteriota</taxon>
        <taxon>Desulfovibrionia</taxon>
        <taxon>Desulfovibrionales</taxon>
        <taxon>Desulfovibrionaceae</taxon>
        <taxon>Solidesulfovibrio</taxon>
    </lineage>
</organism>
<name>E1JXG3_SOLFR</name>
<dbReference type="OrthoDB" id="5459749at2"/>
<dbReference type="RefSeq" id="WP_005994011.1">
    <property type="nucleotide sequence ID" value="NZ_AECZ01000014.1"/>
</dbReference>
<protein>
    <submittedName>
        <fullName evidence="2">Uncharacterized protein</fullName>
    </submittedName>
</protein>
<gene>
    <name evidence="2" type="ORF">DesfrDRAFT_2312</name>
</gene>
<dbReference type="STRING" id="596151.DesfrDRAFT_2312"/>
<evidence type="ECO:0000313" key="2">
    <source>
        <dbReference type="EMBL" id="EFL50940.1"/>
    </source>
</evidence>
<dbReference type="Proteomes" id="UP000006250">
    <property type="component" value="Unassembled WGS sequence"/>
</dbReference>
<feature type="chain" id="PRO_5003148220" evidence="1">
    <location>
        <begin position="22"/>
        <end position="72"/>
    </location>
</feature>
<dbReference type="eggNOG" id="ENOG5031881">
    <property type="taxonomic scope" value="Bacteria"/>
</dbReference>
<comment type="caution">
    <text evidence="2">The sequence shown here is derived from an EMBL/GenBank/DDBJ whole genome shotgun (WGS) entry which is preliminary data.</text>
</comment>
<keyword evidence="3" id="KW-1185">Reference proteome</keyword>
<feature type="signal peptide" evidence="1">
    <location>
        <begin position="1"/>
        <end position="21"/>
    </location>
</feature>
<evidence type="ECO:0000256" key="1">
    <source>
        <dbReference type="SAM" id="SignalP"/>
    </source>
</evidence>
<evidence type="ECO:0000313" key="3">
    <source>
        <dbReference type="Proteomes" id="UP000006250"/>
    </source>
</evidence>
<dbReference type="EMBL" id="AECZ01000014">
    <property type="protein sequence ID" value="EFL50940.1"/>
    <property type="molecule type" value="Genomic_DNA"/>
</dbReference>
<keyword evidence="1" id="KW-0732">Signal</keyword>
<sequence length="72" mass="7190" precursor="true">MKLVLTLTCALCLTLTGALFAFGRVTPGESYAAYADAVQNATSCELSSCGCLGMKCSCFECGSGCGCGGGSK</sequence>
<dbReference type="AlphaFoldDB" id="E1JXG3"/>
<proteinExistence type="predicted"/>
<accession>E1JXG3</accession>
<reference evidence="2 3" key="1">
    <citation type="submission" date="2010-08" db="EMBL/GenBank/DDBJ databases">
        <title>The draft genome of Desulfovibrio fructosovorans JJ.</title>
        <authorList>
            <consortium name="US DOE Joint Genome Institute (JGI-PGF)"/>
            <person name="Lucas S."/>
            <person name="Copeland A."/>
            <person name="Lapidus A."/>
            <person name="Cheng J.-F."/>
            <person name="Bruce D."/>
            <person name="Goodwin L."/>
            <person name="Pitluck S."/>
            <person name="Land M.L."/>
            <person name="Hauser L."/>
            <person name="Chang Y.-J."/>
            <person name="Jeffries C."/>
            <person name="Wall J.D."/>
            <person name="Stahl D.A."/>
            <person name="Arkin A.P."/>
            <person name="Dehal P."/>
            <person name="Stolyar S.M."/>
            <person name="Hazen T.C."/>
            <person name="Woyke T.J."/>
        </authorList>
    </citation>
    <scope>NUCLEOTIDE SEQUENCE [LARGE SCALE GENOMIC DNA]</scope>
    <source>
        <strain evidence="2 3">JJ</strain>
    </source>
</reference>